<dbReference type="SMART" id="SM00856">
    <property type="entry name" value="PMEI"/>
    <property type="match status" value="1"/>
</dbReference>
<dbReference type="SUPFAM" id="SSF101148">
    <property type="entry name" value="Plant invertase/pectin methylesterase inhibitor"/>
    <property type="match status" value="1"/>
</dbReference>
<name>A0A6P4B1G4_ZIZJJ</name>
<protein>
    <submittedName>
        <fullName evidence="6">21 kDa protein</fullName>
    </submittedName>
</protein>
<dbReference type="AlphaFoldDB" id="A0A6P4B1G4"/>
<dbReference type="GO" id="GO:0048046">
    <property type="term" value="C:apoplast"/>
    <property type="evidence" value="ECO:0007669"/>
    <property type="project" value="UniProtKB-SubCell"/>
</dbReference>
<evidence type="ECO:0000256" key="3">
    <source>
        <dbReference type="SAM" id="SignalP"/>
    </source>
</evidence>
<dbReference type="InterPro" id="IPR051955">
    <property type="entry name" value="PME_Inhibitor"/>
</dbReference>
<dbReference type="Proteomes" id="UP001652623">
    <property type="component" value="Chromosome 6"/>
</dbReference>
<evidence type="ECO:0000256" key="2">
    <source>
        <dbReference type="ARBA" id="ARBA00038471"/>
    </source>
</evidence>
<feature type="domain" description="Pectinesterase inhibitor" evidence="4">
    <location>
        <begin position="39"/>
        <end position="198"/>
    </location>
</feature>
<keyword evidence="1 3" id="KW-0732">Signal</keyword>
<dbReference type="Gene3D" id="1.20.140.40">
    <property type="entry name" value="Invertase/pectin methylesterase inhibitor family protein"/>
    <property type="match status" value="1"/>
</dbReference>
<dbReference type="PANTHER" id="PTHR31080">
    <property type="entry name" value="PECTINESTERASE INHIBITOR-LIKE"/>
    <property type="match status" value="1"/>
</dbReference>
<sequence length="210" mass="22681">MGGPSCSVNVLVALLLILQFSTVVNPTSDNTTTPFLCKADTKYIRRSCRLTTYPELCYNSLSIFAGKIKTDSRLLAHAALNVSLGAAIATSVTMNKLSRINGLNPIVAAAVQDCVELIDDSVYELKNSVSELGRARRSQGPDFELQMNNIQTWASAALTDADTCMDGFAERNMNGRVKNAVRIHIVKVEHLTSNALALINNYVSAKSASP</sequence>
<feature type="signal peptide" evidence="3">
    <location>
        <begin position="1"/>
        <end position="26"/>
    </location>
</feature>
<evidence type="ECO:0000313" key="5">
    <source>
        <dbReference type="Proteomes" id="UP001652623"/>
    </source>
</evidence>
<proteinExistence type="inferred from homology"/>
<reference evidence="6" key="1">
    <citation type="submission" date="2025-08" db="UniProtKB">
        <authorList>
            <consortium name="RefSeq"/>
        </authorList>
    </citation>
    <scope>IDENTIFICATION</scope>
    <source>
        <tissue evidence="6">Seedling</tissue>
    </source>
</reference>
<dbReference type="InterPro" id="IPR035513">
    <property type="entry name" value="Invertase/methylesterase_inhib"/>
</dbReference>
<dbReference type="NCBIfam" id="TIGR01614">
    <property type="entry name" value="PME_inhib"/>
    <property type="match status" value="1"/>
</dbReference>
<evidence type="ECO:0000313" key="6">
    <source>
        <dbReference type="RefSeq" id="XP_015902532.3"/>
    </source>
</evidence>
<feature type="chain" id="PRO_5046373379" evidence="3">
    <location>
        <begin position="27"/>
        <end position="210"/>
    </location>
</feature>
<keyword evidence="5" id="KW-1185">Reference proteome</keyword>
<dbReference type="KEGG" id="zju:107435437"/>
<evidence type="ECO:0000259" key="4">
    <source>
        <dbReference type="SMART" id="SM00856"/>
    </source>
</evidence>
<accession>A0A6P4B1G4</accession>
<dbReference type="InterPro" id="IPR006501">
    <property type="entry name" value="Pectinesterase_inhib_dom"/>
</dbReference>
<dbReference type="InParanoid" id="A0A6P4B1G4"/>
<organism evidence="5 6">
    <name type="scientific">Ziziphus jujuba</name>
    <name type="common">Chinese jujube</name>
    <name type="synonym">Ziziphus sativa</name>
    <dbReference type="NCBI Taxonomy" id="326968"/>
    <lineage>
        <taxon>Eukaryota</taxon>
        <taxon>Viridiplantae</taxon>
        <taxon>Streptophyta</taxon>
        <taxon>Embryophyta</taxon>
        <taxon>Tracheophyta</taxon>
        <taxon>Spermatophyta</taxon>
        <taxon>Magnoliopsida</taxon>
        <taxon>eudicotyledons</taxon>
        <taxon>Gunneridae</taxon>
        <taxon>Pentapetalae</taxon>
        <taxon>rosids</taxon>
        <taxon>fabids</taxon>
        <taxon>Rosales</taxon>
        <taxon>Rhamnaceae</taxon>
        <taxon>Paliureae</taxon>
        <taxon>Ziziphus</taxon>
    </lineage>
</organism>
<dbReference type="PANTHER" id="PTHR31080:SF118">
    <property type="entry name" value="PECTINESTERASE INHIBITOR 10"/>
    <property type="match status" value="1"/>
</dbReference>
<gene>
    <name evidence="6" type="primary">LOC107435437</name>
</gene>
<dbReference type="CDD" id="cd15798">
    <property type="entry name" value="PMEI-like_3"/>
    <property type="match status" value="1"/>
</dbReference>
<dbReference type="RefSeq" id="XP_015902532.3">
    <property type="nucleotide sequence ID" value="XM_016047046.4"/>
</dbReference>
<dbReference type="GeneID" id="107435437"/>
<dbReference type="Pfam" id="PF04043">
    <property type="entry name" value="PMEI"/>
    <property type="match status" value="1"/>
</dbReference>
<comment type="similarity">
    <text evidence="2">Belongs to the PMEI family.</text>
</comment>
<dbReference type="GO" id="GO:0004857">
    <property type="term" value="F:enzyme inhibitor activity"/>
    <property type="evidence" value="ECO:0007669"/>
    <property type="project" value="InterPro"/>
</dbReference>
<evidence type="ECO:0000256" key="1">
    <source>
        <dbReference type="ARBA" id="ARBA00022729"/>
    </source>
</evidence>